<dbReference type="AlphaFoldDB" id="U3A770"/>
<accession>U3A770</accession>
<dbReference type="InterPro" id="IPR016032">
    <property type="entry name" value="Sig_transdc_resp-reg_C-effctor"/>
</dbReference>
<dbReference type="OrthoDB" id="5497412at2"/>
<keyword evidence="2" id="KW-1185">Reference proteome</keyword>
<evidence type="ECO:0000313" key="1">
    <source>
        <dbReference type="EMBL" id="GAD50593.1"/>
    </source>
</evidence>
<dbReference type="RefSeq" id="WP_021691411.1">
    <property type="nucleotide sequence ID" value="NZ_BASZ01000010.1"/>
</dbReference>
<organism evidence="1 2">
    <name type="scientific">Caenibius tardaugens NBRC 16725</name>
    <dbReference type="NCBI Taxonomy" id="1219035"/>
    <lineage>
        <taxon>Bacteria</taxon>
        <taxon>Pseudomonadati</taxon>
        <taxon>Pseudomonadota</taxon>
        <taxon>Alphaproteobacteria</taxon>
        <taxon>Sphingomonadales</taxon>
        <taxon>Erythrobacteraceae</taxon>
        <taxon>Caenibius</taxon>
    </lineage>
</organism>
<dbReference type="eggNOG" id="COG2771">
    <property type="taxonomic scope" value="Bacteria"/>
</dbReference>
<protein>
    <recommendedName>
        <fullName evidence="3">HTH luxR-type domain-containing protein</fullName>
    </recommendedName>
</protein>
<evidence type="ECO:0008006" key="3">
    <source>
        <dbReference type="Google" id="ProtNLM"/>
    </source>
</evidence>
<reference evidence="1 2" key="1">
    <citation type="submission" date="2013-09" db="EMBL/GenBank/DDBJ databases">
        <title>Whole genome shotgun sequence of Novosphingobium tardaugens NBRC 16725.</title>
        <authorList>
            <person name="Isaki S."/>
            <person name="Hosoyama A."/>
            <person name="Tsuchikane K."/>
            <person name="Katsumata H."/>
            <person name="Ando Y."/>
            <person name="Yamazaki S."/>
            <person name="Fujita N."/>
        </authorList>
    </citation>
    <scope>NUCLEOTIDE SEQUENCE [LARGE SCALE GENOMIC DNA]</scope>
    <source>
        <strain evidence="1 2">NBRC 16725</strain>
    </source>
</reference>
<dbReference type="KEGG" id="ntd:EGO55_07465"/>
<proteinExistence type="predicted"/>
<sequence length="391" mass="42593">MAEMEQKLADCVGGIYEAVTGTQSWQSVASQLGEIMDAQSVLLNLVAENGNVESLMPIGEADAVYASYYHRTDPYVARARADYADNRNFHIGRALPGEALVPDRAFIRSEYYNDFASRYERRYMIGGMLGVEQAAPLGLYRGSSHRPFENRDIQMLQILLPHFQRALELRARLGQGQRANWMSQIALDALPIGIVIVDAGLRIRFVNEIGQAQIAAPGSALCAVRSGPFVEGDKYVRARSRRENADMLSLVESAANGGSGGSMRVMDEGRLPWALLVSPTPARLMLDDAGPGLGRGLALIVFQPLHRKTTPPVELLCDVFGFSRAEAQVAIALSGGVSAEGVAQRRGVSLVTVRGQIRSILGKSECENLRDFERAMAMLATIKPQEDPMVG</sequence>
<dbReference type="GO" id="GO:0006355">
    <property type="term" value="P:regulation of DNA-templated transcription"/>
    <property type="evidence" value="ECO:0007669"/>
    <property type="project" value="InterPro"/>
</dbReference>
<dbReference type="SUPFAM" id="SSF46894">
    <property type="entry name" value="C-terminal effector domain of the bipartite response regulators"/>
    <property type="match status" value="1"/>
</dbReference>
<gene>
    <name evidence="1" type="ORF">NT2_10_00380</name>
</gene>
<comment type="caution">
    <text evidence="1">The sequence shown here is derived from an EMBL/GenBank/DDBJ whole genome shotgun (WGS) entry which is preliminary data.</text>
</comment>
<dbReference type="Proteomes" id="UP000016568">
    <property type="component" value="Unassembled WGS sequence"/>
</dbReference>
<evidence type="ECO:0000313" key="2">
    <source>
        <dbReference type="Proteomes" id="UP000016568"/>
    </source>
</evidence>
<dbReference type="GO" id="GO:0003677">
    <property type="term" value="F:DNA binding"/>
    <property type="evidence" value="ECO:0007669"/>
    <property type="project" value="InterPro"/>
</dbReference>
<name>U3A770_9SPHN</name>
<dbReference type="EMBL" id="BASZ01000010">
    <property type="protein sequence ID" value="GAD50593.1"/>
    <property type="molecule type" value="Genomic_DNA"/>
</dbReference>